<dbReference type="RefSeq" id="WP_231005367.1">
    <property type="nucleotide sequence ID" value="NZ_JAJNEC010000005.1"/>
</dbReference>
<feature type="chain" id="PRO_5045640526" description="DUF2911 domain-containing protein" evidence="1">
    <location>
        <begin position="23"/>
        <end position="181"/>
    </location>
</feature>
<keyword evidence="1" id="KW-0732">Signal</keyword>
<name>A0ABS8PV09_9BACT</name>
<dbReference type="Proteomes" id="UP001199816">
    <property type="component" value="Unassembled WGS sequence"/>
</dbReference>
<proteinExistence type="predicted"/>
<feature type="signal peptide" evidence="1">
    <location>
        <begin position="1"/>
        <end position="22"/>
    </location>
</feature>
<protein>
    <recommendedName>
        <fullName evidence="4">DUF2911 domain-containing protein</fullName>
    </recommendedName>
</protein>
<accession>A0ABS8PV09</accession>
<evidence type="ECO:0000313" key="2">
    <source>
        <dbReference type="EMBL" id="MCD2424112.1"/>
    </source>
</evidence>
<reference evidence="2 3" key="1">
    <citation type="submission" date="2021-11" db="EMBL/GenBank/DDBJ databases">
        <title>Genomic of Niabella pedocola.</title>
        <authorList>
            <person name="Wu T."/>
        </authorList>
    </citation>
    <scope>NUCLEOTIDE SEQUENCE [LARGE SCALE GENOMIC DNA]</scope>
    <source>
        <strain evidence="2 3">JCM 31011</strain>
    </source>
</reference>
<evidence type="ECO:0008006" key="4">
    <source>
        <dbReference type="Google" id="ProtNLM"/>
    </source>
</evidence>
<evidence type="ECO:0000256" key="1">
    <source>
        <dbReference type="SAM" id="SignalP"/>
    </source>
</evidence>
<comment type="caution">
    <text evidence="2">The sequence shown here is derived from an EMBL/GenBank/DDBJ whole genome shotgun (WGS) entry which is preliminary data.</text>
</comment>
<evidence type="ECO:0000313" key="3">
    <source>
        <dbReference type="Proteomes" id="UP001199816"/>
    </source>
</evidence>
<gene>
    <name evidence="2" type="ORF">LQ567_15135</name>
</gene>
<keyword evidence="3" id="KW-1185">Reference proteome</keyword>
<organism evidence="2 3">
    <name type="scientific">Niabella pedocola</name>
    <dbReference type="NCBI Taxonomy" id="1752077"/>
    <lineage>
        <taxon>Bacteria</taxon>
        <taxon>Pseudomonadati</taxon>
        <taxon>Bacteroidota</taxon>
        <taxon>Chitinophagia</taxon>
        <taxon>Chitinophagales</taxon>
        <taxon>Chitinophagaceae</taxon>
        <taxon>Niabella</taxon>
    </lineage>
</organism>
<dbReference type="EMBL" id="JAJNEC010000005">
    <property type="protein sequence ID" value="MCD2424112.1"/>
    <property type="molecule type" value="Genomic_DNA"/>
</dbReference>
<sequence>MKQLTPLLLMAVACLIAGNAFAQTKKVPAVTTSEPQLAAGTYFIINGNVAITPEAPSLGQNVFLKPFRRSGLQKWVVAKGGTAKNISYTIKLSGEAEDLWFQPFPGSSDRTPIISYKEGNVSYKITPVPGKAGLWYIKSIKSSGDALRSYLSDAALPLEMRFEPPEEGNAKFYWKFEPAGE</sequence>